<dbReference type="OMA" id="IINICVT"/>
<proteinExistence type="predicted"/>
<feature type="region of interest" description="Disordered" evidence="1">
    <location>
        <begin position="303"/>
        <end position="335"/>
    </location>
</feature>
<dbReference type="HOGENOM" id="CLU_073631_0_0_1"/>
<keyword evidence="3" id="KW-1185">Reference proteome</keyword>
<protein>
    <recommendedName>
        <fullName evidence="4">F-box domain-containing protein</fullName>
    </recommendedName>
</protein>
<dbReference type="Proteomes" id="UP000054302">
    <property type="component" value="Unassembled WGS sequence"/>
</dbReference>
<dbReference type="EMBL" id="KN847524">
    <property type="protein sequence ID" value="KIV90123.1"/>
    <property type="molecule type" value="Genomic_DNA"/>
</dbReference>
<dbReference type="AlphaFoldDB" id="A0A0D1ZTL4"/>
<accession>A0A0D1ZTL4</accession>
<evidence type="ECO:0000313" key="2">
    <source>
        <dbReference type="EMBL" id="KIV90123.1"/>
    </source>
</evidence>
<name>A0A0D1ZTL4_EXOME</name>
<gene>
    <name evidence="2" type="ORF">PV10_07464</name>
</gene>
<evidence type="ECO:0008006" key="4">
    <source>
        <dbReference type="Google" id="ProtNLM"/>
    </source>
</evidence>
<dbReference type="GeneID" id="27325309"/>
<dbReference type="OrthoDB" id="4108861at2759"/>
<reference evidence="2 3" key="1">
    <citation type="submission" date="2015-01" db="EMBL/GenBank/DDBJ databases">
        <title>The Genome Sequence of Exophiala mesophila CBS40295.</title>
        <authorList>
            <consortium name="The Broad Institute Genomics Platform"/>
            <person name="Cuomo C."/>
            <person name="de Hoog S."/>
            <person name="Gorbushina A."/>
            <person name="Stielow B."/>
            <person name="Teixiera M."/>
            <person name="Abouelleil A."/>
            <person name="Chapman S.B."/>
            <person name="Priest M."/>
            <person name="Young S.K."/>
            <person name="Wortman J."/>
            <person name="Nusbaum C."/>
            <person name="Birren B."/>
        </authorList>
    </citation>
    <scope>NUCLEOTIDE SEQUENCE [LARGE SCALE GENOMIC DNA]</scope>
    <source>
        <strain evidence="2 3">CBS 40295</strain>
    </source>
</reference>
<dbReference type="RefSeq" id="XP_016221697.1">
    <property type="nucleotide sequence ID" value="XM_016372365.1"/>
</dbReference>
<dbReference type="VEuPathDB" id="FungiDB:PV10_07464"/>
<organism evidence="2 3">
    <name type="scientific">Exophiala mesophila</name>
    <name type="common">Black yeast-like fungus</name>
    <dbReference type="NCBI Taxonomy" id="212818"/>
    <lineage>
        <taxon>Eukaryota</taxon>
        <taxon>Fungi</taxon>
        <taxon>Dikarya</taxon>
        <taxon>Ascomycota</taxon>
        <taxon>Pezizomycotina</taxon>
        <taxon>Eurotiomycetes</taxon>
        <taxon>Chaetothyriomycetidae</taxon>
        <taxon>Chaetothyriales</taxon>
        <taxon>Herpotrichiellaceae</taxon>
        <taxon>Exophiala</taxon>
    </lineage>
</organism>
<evidence type="ECO:0000256" key="1">
    <source>
        <dbReference type="SAM" id="MobiDB-lite"/>
    </source>
</evidence>
<evidence type="ECO:0000313" key="3">
    <source>
        <dbReference type="Proteomes" id="UP000054302"/>
    </source>
</evidence>
<sequence>MTSLIDLPPEVLGQIVHQVTLGSGLQNWRLTNSYINNIATESSRTLLNQLCRVYQISDRVLHLYWRFNLDKAASASASQSEHPDLKDVIALNHLLQTTNLIANDWNRRRISENGSGRFAKPSSEPYMLFSAFTHQLRRSQTVLSMTGTILAPCSSGQTFAPKVLADSFVHFLESQLTLSELEDIISIINICVTKLWSTVFLHRPKDATVTSFASLSGYITNTDQAILTEHVIWRGPRWVARVIEEYGIDYADCGSAGDCTEARVPDRLVTNGIWTGSQADGAILAANGMARLLWRERQRKIDEQQKHASREGGNVVRVSEVHTNPQVWRGSSGDL</sequence>